<dbReference type="RefSeq" id="WP_025436300.1">
    <property type="nucleotide sequence ID" value="NZ_CP007452.1"/>
</dbReference>
<evidence type="ECO:0000256" key="1">
    <source>
        <dbReference type="SAM" id="SignalP"/>
    </source>
</evidence>
<name>W8TMD9_PEPAC</name>
<feature type="chain" id="PRO_5004914793" description="Lipoprotein" evidence="1">
    <location>
        <begin position="25"/>
        <end position="337"/>
    </location>
</feature>
<dbReference type="EMBL" id="CP007452">
    <property type="protein sequence ID" value="AHM57372.1"/>
    <property type="molecule type" value="Genomic_DNA"/>
</dbReference>
<dbReference type="eggNOG" id="ENOG5033GR9">
    <property type="taxonomic scope" value="Bacteria"/>
</dbReference>
<evidence type="ECO:0000313" key="3">
    <source>
        <dbReference type="Proteomes" id="UP000019591"/>
    </source>
</evidence>
<dbReference type="PROSITE" id="PS51257">
    <property type="entry name" value="PROKAR_LIPOPROTEIN"/>
    <property type="match status" value="1"/>
</dbReference>
<sequence length="337" mass="37661">MKNKYTSIMGLCLIVVMALGGCKAEPPADILKKSFEKTVKIESARQSFTANLHMDLSGASEQEMQALSLMRDVVLKSDTAFLSAGAESAGDFSIHSDGITYEGKVFMRDGKSIMKLPAMDKYVVFDSQGYNKKDIDDMKQLSLQLSTLMLEIAGEDAITVENNVSTESPQGSFRGKRISFSMSDSELKDFVKKAAFLILENDSFKENMKESIRIQMQMQGEVYSEAEADKKLKEFQDEIETGVGQLYKVVQFDGLSVDYVIDKDYNIRSSKMKLKMRVDDPQTSRYVDMTLDIDSNLWDIGKKAKLDIPDITSENSVDWSEMSGFMPAGAEAQVPQE</sequence>
<dbReference type="STRING" id="1286171.EAL2_c20910"/>
<organism evidence="2 3">
    <name type="scientific">Peptoclostridium acidaminophilum DSM 3953</name>
    <dbReference type="NCBI Taxonomy" id="1286171"/>
    <lineage>
        <taxon>Bacteria</taxon>
        <taxon>Bacillati</taxon>
        <taxon>Bacillota</taxon>
        <taxon>Clostridia</taxon>
        <taxon>Peptostreptococcales</taxon>
        <taxon>Peptoclostridiaceae</taxon>
        <taxon>Peptoclostridium</taxon>
    </lineage>
</organism>
<dbReference type="AlphaFoldDB" id="W8TMD9"/>
<keyword evidence="3" id="KW-1185">Reference proteome</keyword>
<evidence type="ECO:0008006" key="4">
    <source>
        <dbReference type="Google" id="ProtNLM"/>
    </source>
</evidence>
<keyword evidence="1" id="KW-0732">Signal</keyword>
<feature type="signal peptide" evidence="1">
    <location>
        <begin position="1"/>
        <end position="24"/>
    </location>
</feature>
<dbReference type="Proteomes" id="UP000019591">
    <property type="component" value="Chromosome"/>
</dbReference>
<gene>
    <name evidence="2" type="ORF">EAL2_c20910</name>
</gene>
<evidence type="ECO:0000313" key="2">
    <source>
        <dbReference type="EMBL" id="AHM57372.1"/>
    </source>
</evidence>
<reference evidence="2 3" key="1">
    <citation type="journal article" date="2014" name="Genome Announc.">
        <title>Complete Genome Sequence of Amino Acid-Utilizing Eubacterium acidaminophilum al-2 (DSM 3953).</title>
        <authorList>
            <person name="Poehlein A."/>
            <person name="Andreesen J.R."/>
            <person name="Daniel R."/>
        </authorList>
    </citation>
    <scope>NUCLEOTIDE SEQUENCE [LARGE SCALE GENOMIC DNA]</scope>
    <source>
        <strain evidence="2 3">DSM 3953</strain>
    </source>
</reference>
<dbReference type="PATRIC" id="fig|1286171.3.peg.2039"/>
<accession>W8TMD9</accession>
<proteinExistence type="predicted"/>
<protein>
    <recommendedName>
        <fullName evidence="4">Lipoprotein</fullName>
    </recommendedName>
</protein>
<dbReference type="HOGENOM" id="CLU_823217_0_0_9"/>
<dbReference type="KEGG" id="eac:EAL2_c20910"/>